<gene>
    <name evidence="3" type="ORF">FHS49_000839</name>
</gene>
<dbReference type="PANTHER" id="PTHR43048:SF3">
    <property type="entry name" value="METHYLMALONYL-COA EPIMERASE, MITOCHONDRIAL"/>
    <property type="match status" value="1"/>
</dbReference>
<name>A0A7W9AFR1_9SPHN</name>
<dbReference type="GO" id="GO:0046872">
    <property type="term" value="F:metal ion binding"/>
    <property type="evidence" value="ECO:0007669"/>
    <property type="project" value="UniProtKB-KW"/>
</dbReference>
<dbReference type="GO" id="GO:0016829">
    <property type="term" value="F:lyase activity"/>
    <property type="evidence" value="ECO:0007669"/>
    <property type="project" value="UniProtKB-KW"/>
</dbReference>
<feature type="domain" description="VOC" evidence="2">
    <location>
        <begin position="191"/>
        <end position="314"/>
    </location>
</feature>
<dbReference type="PROSITE" id="PS51819">
    <property type="entry name" value="VOC"/>
    <property type="match status" value="1"/>
</dbReference>
<sequence length="391" mass="43653">MAARLNQKVERVMEGMVFGASEGRGDGPALDPRMQPSADPLVKVWDIASVEFGRPDLDKALAFLFDFGLSLDHRDQDTAFLSGRSGYGPCYIVRRTDKPCFLGIGFVVQTLEELERVAKLPGSSPIEPAYGWDAGKQVRLVDPAGFNVRVVQGPRSESPAPRRSLVQNLEMPRTRVNTMQRPPLASANVLRLGHAVLSVVDFYKSVRWYMDIFGFLPSDVQTIGDGEPALVFMRCDRGHTPADHHTLVLVQNVVNQYGHSAYECLDLDDIAMGQEHLLSKGWKHAWGIGRHLLGSQIFDYWRDPWGDKVEHFADSDMLTADHPADISPLTTGGLYQWGPPVPSDFEAPKLTPAFLWKAILNVRRSDEMTFPRMQRLLKAIGGSPRPWLGKH</sequence>
<dbReference type="GO" id="GO:0046491">
    <property type="term" value="P:L-methylmalonyl-CoA metabolic process"/>
    <property type="evidence" value="ECO:0007669"/>
    <property type="project" value="TreeGrafter"/>
</dbReference>
<evidence type="ECO:0000313" key="3">
    <source>
        <dbReference type="EMBL" id="MBB5684848.1"/>
    </source>
</evidence>
<dbReference type="AlphaFoldDB" id="A0A7W9AFR1"/>
<dbReference type="InterPro" id="IPR051785">
    <property type="entry name" value="MMCE/EMCE_epimerase"/>
</dbReference>
<comment type="caution">
    <text evidence="3">The sequence shown here is derived from an EMBL/GenBank/DDBJ whole genome shotgun (WGS) entry which is preliminary data.</text>
</comment>
<dbReference type="GO" id="GO:0004493">
    <property type="term" value="F:methylmalonyl-CoA epimerase activity"/>
    <property type="evidence" value="ECO:0007669"/>
    <property type="project" value="TreeGrafter"/>
</dbReference>
<evidence type="ECO:0000256" key="1">
    <source>
        <dbReference type="ARBA" id="ARBA00022723"/>
    </source>
</evidence>
<dbReference type="Proteomes" id="UP000549617">
    <property type="component" value="Unassembled WGS sequence"/>
</dbReference>
<dbReference type="PANTHER" id="PTHR43048">
    <property type="entry name" value="METHYLMALONYL-COA EPIMERASE"/>
    <property type="match status" value="1"/>
</dbReference>
<evidence type="ECO:0000259" key="2">
    <source>
        <dbReference type="PROSITE" id="PS51819"/>
    </source>
</evidence>
<keyword evidence="4" id="KW-1185">Reference proteome</keyword>
<protein>
    <submittedName>
        <fullName evidence="3">Catechol 2,3-dioxygenase-like lactoylglutathione lyase family enzyme</fullName>
    </submittedName>
</protein>
<keyword evidence="3" id="KW-0456">Lyase</keyword>
<dbReference type="SUPFAM" id="SSF54593">
    <property type="entry name" value="Glyoxalase/Bleomycin resistance protein/Dihydroxybiphenyl dioxygenase"/>
    <property type="match status" value="1"/>
</dbReference>
<dbReference type="EMBL" id="JACIJC010000001">
    <property type="protein sequence ID" value="MBB5684848.1"/>
    <property type="molecule type" value="Genomic_DNA"/>
</dbReference>
<dbReference type="InterPro" id="IPR004360">
    <property type="entry name" value="Glyas_Fos-R_dOase_dom"/>
</dbReference>
<keyword evidence="1" id="KW-0479">Metal-binding</keyword>
<dbReference type="InterPro" id="IPR029068">
    <property type="entry name" value="Glyas_Bleomycin-R_OHBP_Dase"/>
</dbReference>
<dbReference type="Gene3D" id="3.10.180.10">
    <property type="entry name" value="2,3-Dihydroxybiphenyl 1,2-Dioxygenase, domain 1"/>
    <property type="match status" value="2"/>
</dbReference>
<keyword evidence="3" id="KW-0560">Oxidoreductase</keyword>
<reference evidence="3 4" key="1">
    <citation type="submission" date="2020-08" db="EMBL/GenBank/DDBJ databases">
        <title>Genomic Encyclopedia of Type Strains, Phase IV (KMG-IV): sequencing the most valuable type-strain genomes for metagenomic binning, comparative biology and taxonomic classification.</title>
        <authorList>
            <person name="Goeker M."/>
        </authorList>
    </citation>
    <scope>NUCLEOTIDE SEQUENCE [LARGE SCALE GENOMIC DNA]</scope>
    <source>
        <strain evidence="3 4">DSM 25079</strain>
    </source>
</reference>
<organism evidence="3 4">
    <name type="scientific">Sphingobium boeckii</name>
    <dbReference type="NCBI Taxonomy" id="1082345"/>
    <lineage>
        <taxon>Bacteria</taxon>
        <taxon>Pseudomonadati</taxon>
        <taxon>Pseudomonadota</taxon>
        <taxon>Alphaproteobacteria</taxon>
        <taxon>Sphingomonadales</taxon>
        <taxon>Sphingomonadaceae</taxon>
        <taxon>Sphingobium</taxon>
    </lineage>
</organism>
<dbReference type="GO" id="GO:0051213">
    <property type="term" value="F:dioxygenase activity"/>
    <property type="evidence" value="ECO:0007669"/>
    <property type="project" value="UniProtKB-KW"/>
</dbReference>
<accession>A0A7W9AFR1</accession>
<dbReference type="RefSeq" id="WP_184015509.1">
    <property type="nucleotide sequence ID" value="NZ_JACIJC010000001.1"/>
</dbReference>
<evidence type="ECO:0000313" key="4">
    <source>
        <dbReference type="Proteomes" id="UP000549617"/>
    </source>
</evidence>
<dbReference type="Pfam" id="PF00903">
    <property type="entry name" value="Glyoxalase"/>
    <property type="match status" value="1"/>
</dbReference>
<keyword evidence="3" id="KW-0223">Dioxygenase</keyword>
<dbReference type="InterPro" id="IPR037523">
    <property type="entry name" value="VOC_core"/>
</dbReference>
<proteinExistence type="predicted"/>